<dbReference type="Proteomes" id="UP000279275">
    <property type="component" value="Unassembled WGS sequence"/>
</dbReference>
<reference evidence="1 2" key="1">
    <citation type="submission" date="2018-10" db="EMBL/GenBank/DDBJ databases">
        <title>Isolation from cow dung.</title>
        <authorList>
            <person name="Ling L."/>
        </authorList>
    </citation>
    <scope>NUCLEOTIDE SEQUENCE [LARGE SCALE GENOMIC DNA]</scope>
    <source>
        <strain evidence="1 2">NEAU-LL90</strain>
    </source>
</reference>
<gene>
    <name evidence="1" type="ORF">EBN03_16845</name>
</gene>
<evidence type="ECO:0000313" key="2">
    <source>
        <dbReference type="Proteomes" id="UP000279275"/>
    </source>
</evidence>
<organism evidence="1 2">
    <name type="scientific">Nocardia stercoris</name>
    <dbReference type="NCBI Taxonomy" id="2483361"/>
    <lineage>
        <taxon>Bacteria</taxon>
        <taxon>Bacillati</taxon>
        <taxon>Actinomycetota</taxon>
        <taxon>Actinomycetes</taxon>
        <taxon>Mycobacteriales</taxon>
        <taxon>Nocardiaceae</taxon>
        <taxon>Nocardia</taxon>
    </lineage>
</organism>
<sequence>MSGNRFHCAEPAEGITFKNSKVAAELAAASLVLAGVAGVGTGVASADTTPPACQQTANATHNSGWMGAWINNTFAKSVSAASFAAGTQVTYTDVVGTTSIGNPYVNTFTDYPPPGFGKPIKAQVTAYHFGQGQVTEDVTAAPDRGGWNVTSTGWFVNSGNPVTITMTYLVPTTLQDGQQVVSGGMSVGGTAGISTDVPEDGVCFTVRGANPGEALLGSADATGLGSATNQLSSTGSVTDGITRIIKNLIPGS</sequence>
<comment type="caution">
    <text evidence="1">The sequence shown here is derived from an EMBL/GenBank/DDBJ whole genome shotgun (WGS) entry which is preliminary data.</text>
</comment>
<proteinExistence type="predicted"/>
<evidence type="ECO:0000313" key="1">
    <source>
        <dbReference type="EMBL" id="RMI31841.1"/>
    </source>
</evidence>
<accession>A0A3M2L2R5</accession>
<keyword evidence="2" id="KW-1185">Reference proteome</keyword>
<name>A0A3M2L2R5_9NOCA</name>
<dbReference type="EMBL" id="RFFH01000006">
    <property type="protein sequence ID" value="RMI31841.1"/>
    <property type="molecule type" value="Genomic_DNA"/>
</dbReference>
<dbReference type="OrthoDB" id="4548707at2"/>
<dbReference type="AlphaFoldDB" id="A0A3M2L2R5"/>
<protein>
    <submittedName>
        <fullName evidence="1">Uncharacterized protein</fullName>
    </submittedName>
</protein>